<organism evidence="2 3">
    <name type="scientific">Sulfitobacter sabulilitoris</name>
    <dbReference type="NCBI Taxonomy" id="2562655"/>
    <lineage>
        <taxon>Bacteria</taxon>
        <taxon>Pseudomonadati</taxon>
        <taxon>Pseudomonadota</taxon>
        <taxon>Alphaproteobacteria</taxon>
        <taxon>Rhodobacterales</taxon>
        <taxon>Roseobacteraceae</taxon>
        <taxon>Sulfitobacter</taxon>
    </lineage>
</organism>
<dbReference type="Proteomes" id="UP000309550">
    <property type="component" value="Unassembled WGS sequence"/>
</dbReference>
<feature type="transmembrane region" description="Helical" evidence="1">
    <location>
        <begin position="12"/>
        <end position="31"/>
    </location>
</feature>
<name>A0A5S3PF26_9RHOB</name>
<keyword evidence="1" id="KW-0812">Transmembrane</keyword>
<accession>A0A5S3PF26</accession>
<proteinExistence type="predicted"/>
<keyword evidence="1" id="KW-0472">Membrane</keyword>
<evidence type="ECO:0000256" key="1">
    <source>
        <dbReference type="SAM" id="Phobius"/>
    </source>
</evidence>
<dbReference type="InterPro" id="IPR010664">
    <property type="entry name" value="LipoPS_assembly_LptC-rel"/>
</dbReference>
<dbReference type="Pfam" id="PF06835">
    <property type="entry name" value="LptC"/>
    <property type="match status" value="1"/>
</dbReference>
<gene>
    <name evidence="2" type="ORF">FDT80_10360</name>
</gene>
<dbReference type="OrthoDB" id="7871110at2"/>
<dbReference type="AlphaFoldDB" id="A0A5S3PF26"/>
<sequence length="202" mass="21688">MRGDRYSRIVALLKVVLPLMALALLSTLFLLSRRIDPTASIPFADTEVQDRLSGQQVTGPYFAGTTANGDRLSFAADTLTSPQGQTGGHDARQVIAQVDLVTGAQINLKSDLGKFDLGRDVTSLSGNVVVTTSTGYRIETDALQTKMSELDIRTPGEIRANSPIGTVTAGQMHLYSPAPNDPAQLIFTNGVKLIYVPKQVKE</sequence>
<dbReference type="Gene3D" id="2.60.450.10">
    <property type="entry name" value="Lipopolysaccharide (LPS) transport protein A like domain"/>
    <property type="match status" value="1"/>
</dbReference>
<keyword evidence="3" id="KW-1185">Reference proteome</keyword>
<evidence type="ECO:0000313" key="3">
    <source>
        <dbReference type="Proteomes" id="UP000309550"/>
    </source>
</evidence>
<comment type="caution">
    <text evidence="2">The sequence shown here is derived from an EMBL/GenBank/DDBJ whole genome shotgun (WGS) entry which is preliminary data.</text>
</comment>
<reference evidence="2 3" key="1">
    <citation type="submission" date="2019-05" db="EMBL/GenBank/DDBJ databases">
        <title>Sulfitobacter sabulilitoris sp. nov., isolated from a marine sand.</title>
        <authorList>
            <person name="Yoon J.-H."/>
        </authorList>
    </citation>
    <scope>NUCLEOTIDE SEQUENCE [LARGE SCALE GENOMIC DNA]</scope>
    <source>
        <strain evidence="2 3">HSMS-29</strain>
    </source>
</reference>
<evidence type="ECO:0008006" key="4">
    <source>
        <dbReference type="Google" id="ProtNLM"/>
    </source>
</evidence>
<dbReference type="RefSeq" id="WP_138662204.1">
    <property type="nucleotide sequence ID" value="NZ_VANS01000002.1"/>
</dbReference>
<keyword evidence="1" id="KW-1133">Transmembrane helix</keyword>
<protein>
    <recommendedName>
        <fullName evidence="4">LPS export ABC transporter periplasmic protein LptC</fullName>
    </recommendedName>
</protein>
<evidence type="ECO:0000313" key="2">
    <source>
        <dbReference type="EMBL" id="TMM52662.1"/>
    </source>
</evidence>
<dbReference type="EMBL" id="VANS01000002">
    <property type="protein sequence ID" value="TMM52662.1"/>
    <property type="molecule type" value="Genomic_DNA"/>
</dbReference>